<dbReference type="InterPro" id="IPR051922">
    <property type="entry name" value="Bact_Sporulation_Assoc"/>
</dbReference>
<dbReference type="Gene3D" id="3.40.50.12090">
    <property type="match status" value="2"/>
</dbReference>
<evidence type="ECO:0000313" key="3">
    <source>
        <dbReference type="EMBL" id="EEA85353.1"/>
    </source>
</evidence>
<reference evidence="3 4" key="2">
    <citation type="submission" date="2008-10" db="EMBL/GenBank/DDBJ databases">
        <title>Draft genome sequence of Clostridium hiranonis (DSM 13275).</title>
        <authorList>
            <person name="Sudarsanam P."/>
            <person name="Ley R."/>
            <person name="Guruge J."/>
            <person name="Turnbaugh P.J."/>
            <person name="Mahowald M."/>
            <person name="Liep D."/>
            <person name="Gordon J."/>
        </authorList>
    </citation>
    <scope>NUCLEOTIDE SEQUENCE [LARGE SCALE GENOMIC DNA]</scope>
    <source>
        <strain evidence="3 4">DSM 13275</strain>
    </source>
</reference>
<dbReference type="EMBL" id="ABWP01000044">
    <property type="protein sequence ID" value="EEA85353.1"/>
    <property type="molecule type" value="Genomic_DNA"/>
</dbReference>
<evidence type="ECO:0000313" key="4">
    <source>
        <dbReference type="Proteomes" id="UP000003178"/>
    </source>
</evidence>
<dbReference type="HOGENOM" id="CLU_297506_0_0_9"/>
<dbReference type="eggNOG" id="COG3420">
    <property type="taxonomic scope" value="Bacteria"/>
</dbReference>
<sequence length="1012" mass="107361">MKKKLATVMAATMAVSGSVVSVSAATTEEQLVGSNRTDTAVKISKEGWTKAETVILVNDAAIPDALTATPLAYAKNAPILLTGKGGLTKATANEIKRLGAKDVIMIGGDAVLTSKVEEDLKALNVKTDRIKGASREETALAIAKRLDGVKDVSEIAVVNGVTGLADAVSVAAAAAEKGMPILLANPKSGLSVVEKFIKDEAIKSSFIIGGDKAVSNEIAKNLPGKQRIEGANRNDTNAKVIETFYADKNLDNLYLAKDGMENSGQLIDALAVGALASKNGAPVLIASKKLNANQVNVVNTKKIATITQVGGKGNEGAFSQLKEIEKAEVIKVKNEAELQEALKKANANDVIEIDANATISKDVTLSTNNAIEINVKGDLTGKVTVKTPNADIKNSGTIGTLVVENGKNTTVTNTSAGKIDKVEVSSSSENVKVENNGTITEVKNDGEGTKVDNEGTISKPITGTETPNVEGNKPGGSTGGGGSSSGGGSSAPTYTTGATVDGKHYATVAEAVTEANKKENSTVKIYGTNELNSQLVISKSMTIVGENNATIKPSSTFAANGDYKDNLLTITANDVSVSGITIEYSKGNGLTAYKVNGVKLNNITVKNSSKGGIIINRSTVEAENIKTSKNAWYGINVDKKDANTTKFTLSGTGTKLEEPIQIFAEKVETTNDELVDWKDNAVHKYLEIAKKEKEEVYYEKGYIYSNRVKEEFKEGAVVKSATKEVQVIGKYYKDVKKAITDSTKESTVEIYGGYTIPAGETVEVKGSVTGTIKGTDSTSKLIIGKDGSYGNLAEGVYIWNNSSWTKINDGITKGDELVNDGGKLSTSFIWSSSENIGINLVENDEKTNGLSYYKDGAYLRLQVKKGDTVVPFNAVFITADNHTEQSKCGVALKTTTIKGTKVGTPKYNDLDGSNREIADWKGEEKNGKTPGTKLDDRVKEKYIFYGVRQDSAKGTRTVGFAAGDVREIELVLNPLSNLDNGTYTVTIQLMQQNDSEADKVIGNPITYSFTKK</sequence>
<dbReference type="InterPro" id="IPR007253">
    <property type="entry name" value="Cell_wall-bd_2"/>
</dbReference>
<feature type="compositionally biased region" description="Gly residues" evidence="1">
    <location>
        <begin position="473"/>
        <end position="489"/>
    </location>
</feature>
<comment type="caution">
    <text evidence="3">The sequence shown here is derived from an EMBL/GenBank/DDBJ whole genome shotgun (WGS) entry which is preliminary data.</text>
</comment>
<protein>
    <submittedName>
        <fullName evidence="3">Cell wall protein V</fullName>
    </submittedName>
</protein>
<evidence type="ECO:0000256" key="2">
    <source>
        <dbReference type="SAM" id="SignalP"/>
    </source>
</evidence>
<dbReference type="AlphaFoldDB" id="B6FYJ7"/>
<dbReference type="PANTHER" id="PTHR30032">
    <property type="entry name" value="N-ACETYLMURAMOYL-L-ALANINE AMIDASE-RELATED"/>
    <property type="match status" value="1"/>
</dbReference>
<dbReference type="Pfam" id="PF04122">
    <property type="entry name" value="CW_binding_2"/>
    <property type="match status" value="3"/>
</dbReference>
<feature type="region of interest" description="Disordered" evidence="1">
    <location>
        <begin position="440"/>
        <end position="498"/>
    </location>
</feature>
<dbReference type="SUPFAM" id="SSF51126">
    <property type="entry name" value="Pectin lyase-like"/>
    <property type="match status" value="1"/>
</dbReference>
<gene>
    <name evidence="3" type="primary">cwpV</name>
    <name evidence="3" type="ORF">CLOHIR_00949</name>
</gene>
<keyword evidence="2" id="KW-0732">Signal</keyword>
<dbReference type="eggNOG" id="COG2247">
    <property type="taxonomic scope" value="Bacteria"/>
</dbReference>
<organism evidence="3 4">
    <name type="scientific">Peptacetobacter hiranonis (strain DSM 13275 / JCM 10541 / KCTC 15199 / TO-931)</name>
    <name type="common">Clostridium hiranonis</name>
    <dbReference type="NCBI Taxonomy" id="500633"/>
    <lineage>
        <taxon>Bacteria</taxon>
        <taxon>Bacillati</taxon>
        <taxon>Bacillota</taxon>
        <taxon>Clostridia</taxon>
        <taxon>Peptostreptococcales</taxon>
        <taxon>Peptostreptococcaceae</taxon>
        <taxon>Peptacetobacter</taxon>
    </lineage>
</organism>
<keyword evidence="4" id="KW-1185">Reference proteome</keyword>
<accession>B6FYJ7</accession>
<feature type="signal peptide" evidence="2">
    <location>
        <begin position="1"/>
        <end position="24"/>
    </location>
</feature>
<feature type="chain" id="PRO_5002843060" evidence="2">
    <location>
        <begin position="25"/>
        <end position="1012"/>
    </location>
</feature>
<reference evidence="3 4" key="1">
    <citation type="submission" date="2008-09" db="EMBL/GenBank/DDBJ databases">
        <authorList>
            <person name="Fulton L."/>
            <person name="Clifton S."/>
            <person name="Fulton B."/>
            <person name="Xu J."/>
            <person name="Minx P."/>
            <person name="Pepin K.H."/>
            <person name="Johnson M."/>
            <person name="Thiruvilangam P."/>
            <person name="Bhonagiri V."/>
            <person name="Nash W.E."/>
            <person name="Mardis E.R."/>
            <person name="Wilson R.K."/>
        </authorList>
    </citation>
    <scope>NUCLEOTIDE SEQUENCE [LARGE SCALE GENOMIC DNA]</scope>
    <source>
        <strain evidence="3 4">DSM 13275</strain>
    </source>
</reference>
<evidence type="ECO:0000256" key="1">
    <source>
        <dbReference type="SAM" id="MobiDB-lite"/>
    </source>
</evidence>
<dbReference type="OrthoDB" id="1750954at2"/>
<dbReference type="InterPro" id="IPR011050">
    <property type="entry name" value="Pectin_lyase_fold/virulence"/>
</dbReference>
<proteinExistence type="predicted"/>
<dbReference type="eggNOG" id="COG5492">
    <property type="taxonomic scope" value="Bacteria"/>
</dbReference>
<dbReference type="Proteomes" id="UP000003178">
    <property type="component" value="Unassembled WGS sequence"/>
</dbReference>
<name>B6FYJ7_PEPHT</name>
<dbReference type="RefSeq" id="WP_006439866.1">
    <property type="nucleotide sequence ID" value="NZ_DS995356.1"/>
</dbReference>
<dbReference type="PANTHER" id="PTHR30032:SF8">
    <property type="entry name" value="GERMINATION-SPECIFIC N-ACETYLMURAMOYL-L-ALANINE AMIDASE"/>
    <property type="match status" value="1"/>
</dbReference>
<dbReference type="STRING" id="500633.CLOHIR_00949"/>
<feature type="compositionally biased region" description="Basic and acidic residues" evidence="1">
    <location>
        <begin position="442"/>
        <end position="453"/>
    </location>
</feature>
<feature type="compositionally biased region" description="Polar residues" evidence="1">
    <location>
        <begin position="455"/>
        <end position="469"/>
    </location>
</feature>